<keyword evidence="1" id="KW-1133">Transmembrane helix</keyword>
<dbReference type="InterPro" id="IPR053170">
    <property type="entry name" value="Transcription_regulator"/>
</dbReference>
<dbReference type="Pfam" id="PF04307">
    <property type="entry name" value="YdjM"/>
    <property type="match status" value="1"/>
</dbReference>
<keyword evidence="3" id="KW-1185">Reference proteome</keyword>
<protein>
    <submittedName>
        <fullName evidence="2">Inner membrane protein</fullName>
    </submittedName>
</protein>
<dbReference type="PANTHER" id="PTHR40031">
    <property type="entry name" value="HYPOTHETICAL MEMBRANE SPANNING PROTEIN"/>
    <property type="match status" value="1"/>
</dbReference>
<feature type="transmembrane region" description="Helical" evidence="1">
    <location>
        <begin position="61"/>
        <end position="82"/>
    </location>
</feature>
<dbReference type="AlphaFoldDB" id="A0A5D3YQX9"/>
<evidence type="ECO:0000313" key="2">
    <source>
        <dbReference type="EMBL" id="TYP95403.1"/>
    </source>
</evidence>
<feature type="transmembrane region" description="Helical" evidence="1">
    <location>
        <begin position="157"/>
        <end position="173"/>
    </location>
</feature>
<evidence type="ECO:0000256" key="1">
    <source>
        <dbReference type="SAM" id="Phobius"/>
    </source>
</evidence>
<reference evidence="2 3" key="1">
    <citation type="submission" date="2019-07" db="EMBL/GenBank/DDBJ databases">
        <title>Genomic Encyclopedia of Archaeal and Bacterial Type Strains, Phase II (KMG-II): from individual species to whole genera.</title>
        <authorList>
            <person name="Goeker M."/>
        </authorList>
    </citation>
    <scope>NUCLEOTIDE SEQUENCE [LARGE SCALE GENOMIC DNA]</scope>
    <source>
        <strain evidence="2 3">DSM 21935</strain>
    </source>
</reference>
<dbReference type="EMBL" id="VNHY01000001">
    <property type="protein sequence ID" value="TYP95403.1"/>
    <property type="molecule type" value="Genomic_DNA"/>
</dbReference>
<evidence type="ECO:0000313" key="3">
    <source>
        <dbReference type="Proteomes" id="UP000324595"/>
    </source>
</evidence>
<accession>A0A5D3YQX9</accession>
<dbReference type="InterPro" id="IPR007404">
    <property type="entry name" value="YdjM-like"/>
</dbReference>
<dbReference type="OrthoDB" id="9781927at2"/>
<dbReference type="PANTHER" id="PTHR40031:SF1">
    <property type="entry name" value="MEMBRANE-BOUND METAL-DEPENDENT HYDROLASE"/>
    <property type="match status" value="1"/>
</dbReference>
<keyword evidence="1" id="KW-0472">Membrane</keyword>
<feature type="transmembrane region" description="Helical" evidence="1">
    <location>
        <begin position="125"/>
        <end position="150"/>
    </location>
</feature>
<organism evidence="2 3">
    <name type="scientific">Fodinibius salinus</name>
    <dbReference type="NCBI Taxonomy" id="860790"/>
    <lineage>
        <taxon>Bacteria</taxon>
        <taxon>Pseudomonadati</taxon>
        <taxon>Balneolota</taxon>
        <taxon>Balneolia</taxon>
        <taxon>Balneolales</taxon>
        <taxon>Balneolaceae</taxon>
        <taxon>Fodinibius</taxon>
    </lineage>
</organism>
<proteinExistence type="predicted"/>
<dbReference type="RefSeq" id="WP_148898070.1">
    <property type="nucleotide sequence ID" value="NZ_VNHY01000001.1"/>
</dbReference>
<feature type="transmembrane region" description="Helical" evidence="1">
    <location>
        <begin position="94"/>
        <end position="113"/>
    </location>
</feature>
<name>A0A5D3YQX9_9BACT</name>
<comment type="caution">
    <text evidence="2">The sequence shown here is derived from an EMBL/GenBank/DDBJ whole genome shotgun (WGS) entry which is preliminary data.</text>
</comment>
<sequence length="340" mass="38542">MDPVTHGLIGATATQSTLSTNTDIHRSAAIVGLLAAMTADLDVLISNANDPLLNLEIHRQFSHSLIFIPVGALIVASLLWFFMRNRLSFKQLYTFSFIGYGTAGLADMFTSYGTKLLWPFLDERFSWNIISVFDPLFSLGIILAAGFAFYYRNPKTAWLSCGWILLYLLFGFIQHERAETVAQKLAYNQNHQVNRMVIKPTIANTLLWSIRYETGDTLYAHGVQLTPFADPVIYEGESAGILDWQKQYAPYKGSVVYEDIKRFDQLSEGYLIRHPKHEDVIGDGRYAMIPTKMSPLWGIQVDTSHADQHVSFQTFRNSTADLRTKFLNMVFGQFLEIEAK</sequence>
<keyword evidence="1" id="KW-0812">Transmembrane</keyword>
<gene>
    <name evidence="2" type="ORF">LX73_0704</name>
</gene>
<dbReference type="Proteomes" id="UP000324595">
    <property type="component" value="Unassembled WGS sequence"/>
</dbReference>